<comment type="caution">
    <text evidence="2">The sequence shown here is derived from an EMBL/GenBank/DDBJ whole genome shotgun (WGS) entry which is preliminary data.</text>
</comment>
<dbReference type="CDD" id="cd00063">
    <property type="entry name" value="FN3"/>
    <property type="match status" value="1"/>
</dbReference>
<evidence type="ECO:0000313" key="2">
    <source>
        <dbReference type="EMBL" id="TGZ72176.1"/>
    </source>
</evidence>
<dbReference type="OrthoDB" id="6269316at2759"/>
<dbReference type="InterPro" id="IPR003961">
    <property type="entry name" value="FN3_dom"/>
</dbReference>
<sequence>MVSLTWIDFSPCKPVTFSFVYVAPDGTSLTERTDSNQVTIHWADKCYPIRVRLQGQHGNDVGPPLQKTVNLVSALKAPTVVQVSPVSGESRAYTISWLDDSECTALRYVVSLYNTQGQMVKKQETDGQDVIIKLDDSCESLDVGIKGVNEAGESNESSRIELVRRTATGSVTHINANTETNYPNLLLSWTYDHPCPADLYEIAVYRSVGGSILLANSTNKNVLLRGLPKCVGMYAEVLAKDSLGHGLLTQTGEFIIPAVPVAVNGLTAQTERNRPDVVLSWEYNNPCTASTFKATVYKKDGTNLYSDIYKDKRIVLNNLPKCVAVYAEVIAQNVAGNGPASKTDEFTILTEPEAPKNVEMQVNHGSRQAEVSWSDESECPPTEYTVSLYNGLVAVEQHKTTAKTYIFTNIDLKIRWRVGVKAHNQQGDGLESTTSQLEEAPAHDTPSDIFVQVHKGVPVVEISWTSAALGEDAEFIVTLYRESVVSQFQRTAKREIRFTDVNMCNTWVAGVVAQTSTGKSKEGFSSEFRIPACES</sequence>
<dbReference type="PANTHER" id="PTHR47135">
    <property type="entry name" value="FIBRONECTIN TYPE III DOMAIN-CONTAINING PROTEIN 7"/>
    <property type="match status" value="1"/>
</dbReference>
<name>A0A4S2M7D1_OPIFE</name>
<dbReference type="AlphaFoldDB" id="A0A4S2M7D1"/>
<dbReference type="InterPro" id="IPR013783">
    <property type="entry name" value="Ig-like_fold"/>
</dbReference>
<evidence type="ECO:0000259" key="1">
    <source>
        <dbReference type="PROSITE" id="PS50853"/>
    </source>
</evidence>
<accession>A0A4S2M7D1</accession>
<dbReference type="SUPFAM" id="SSF49265">
    <property type="entry name" value="Fibronectin type III"/>
    <property type="match status" value="1"/>
</dbReference>
<evidence type="ECO:0000313" key="3">
    <source>
        <dbReference type="Proteomes" id="UP000308267"/>
    </source>
</evidence>
<protein>
    <recommendedName>
        <fullName evidence="1">Fibronectin type-III domain-containing protein</fullName>
    </recommendedName>
</protein>
<feature type="domain" description="Fibronectin type-III" evidence="1">
    <location>
        <begin position="354"/>
        <end position="442"/>
    </location>
</feature>
<gene>
    <name evidence="2" type="ORF">CRM22_002253</name>
</gene>
<reference evidence="2 3" key="1">
    <citation type="journal article" date="2019" name="BMC Genomics">
        <title>New insights from Opisthorchis felineus genome: update on genomics of the epidemiologically important liver flukes.</title>
        <authorList>
            <person name="Ershov N.I."/>
            <person name="Mordvinov V.A."/>
            <person name="Prokhortchouk E.B."/>
            <person name="Pakharukova M.Y."/>
            <person name="Gunbin K.V."/>
            <person name="Ustyantsev K."/>
            <person name="Genaev M.A."/>
            <person name="Blinov A.G."/>
            <person name="Mazur A."/>
            <person name="Boulygina E."/>
            <person name="Tsygankova S."/>
            <person name="Khrameeva E."/>
            <person name="Chekanov N."/>
            <person name="Fan G."/>
            <person name="Xiao A."/>
            <person name="Zhang H."/>
            <person name="Xu X."/>
            <person name="Yang H."/>
            <person name="Solovyev V."/>
            <person name="Lee S.M."/>
            <person name="Liu X."/>
            <person name="Afonnikov D.A."/>
            <person name="Skryabin K.G."/>
        </authorList>
    </citation>
    <scope>NUCLEOTIDE SEQUENCE [LARGE SCALE GENOMIC DNA]</scope>
    <source>
        <strain evidence="2">AK-0245</strain>
        <tissue evidence="2">Whole organism</tissue>
    </source>
</reference>
<dbReference type="Proteomes" id="UP000308267">
    <property type="component" value="Unassembled WGS sequence"/>
</dbReference>
<proteinExistence type="predicted"/>
<keyword evidence="3" id="KW-1185">Reference proteome</keyword>
<dbReference type="PROSITE" id="PS50853">
    <property type="entry name" value="FN3"/>
    <property type="match status" value="1"/>
</dbReference>
<dbReference type="InterPro" id="IPR036116">
    <property type="entry name" value="FN3_sf"/>
</dbReference>
<dbReference type="Gene3D" id="2.60.40.10">
    <property type="entry name" value="Immunoglobulins"/>
    <property type="match status" value="1"/>
</dbReference>
<organism evidence="2 3">
    <name type="scientific">Opisthorchis felineus</name>
    <dbReference type="NCBI Taxonomy" id="147828"/>
    <lineage>
        <taxon>Eukaryota</taxon>
        <taxon>Metazoa</taxon>
        <taxon>Spiralia</taxon>
        <taxon>Lophotrochozoa</taxon>
        <taxon>Platyhelminthes</taxon>
        <taxon>Trematoda</taxon>
        <taxon>Digenea</taxon>
        <taxon>Opisthorchiida</taxon>
        <taxon>Opisthorchiata</taxon>
        <taxon>Opisthorchiidae</taxon>
        <taxon>Opisthorchis</taxon>
    </lineage>
</organism>
<dbReference type="EMBL" id="SJOL01003998">
    <property type="protein sequence ID" value="TGZ72176.1"/>
    <property type="molecule type" value="Genomic_DNA"/>
</dbReference>
<dbReference type="PANTHER" id="PTHR47135:SF1">
    <property type="entry name" value="FIBRONECTIN TYPE III DOMAIN-CONTAINING PROTEIN 7"/>
    <property type="match status" value="1"/>
</dbReference>